<reference evidence="1" key="1">
    <citation type="submission" date="2020-10" db="EMBL/GenBank/DDBJ databases">
        <authorList>
            <person name="Gilroy R."/>
        </authorList>
    </citation>
    <scope>NUCLEOTIDE SEQUENCE</scope>
    <source>
        <strain evidence="1">ChiGjej1B1-24693</strain>
    </source>
</reference>
<accession>A0A9D1KN82</accession>
<dbReference type="Gene3D" id="2.130.10.10">
    <property type="entry name" value="YVTN repeat-like/Quinoprotein amine dehydrogenase"/>
    <property type="match status" value="1"/>
</dbReference>
<organism evidence="1 2">
    <name type="scientific">Candidatus Avipropionibacterium avicola</name>
    <dbReference type="NCBI Taxonomy" id="2840701"/>
    <lineage>
        <taxon>Bacteria</taxon>
        <taxon>Bacillati</taxon>
        <taxon>Actinomycetota</taxon>
        <taxon>Actinomycetes</taxon>
        <taxon>Propionibacteriales</taxon>
        <taxon>Propionibacteriaceae</taxon>
        <taxon>Propionibacteriaceae incertae sedis</taxon>
        <taxon>Candidatus Avipropionibacterium</taxon>
    </lineage>
</organism>
<dbReference type="InterPro" id="IPR015943">
    <property type="entry name" value="WD40/YVTN_repeat-like_dom_sf"/>
</dbReference>
<reference evidence="1" key="2">
    <citation type="journal article" date="2021" name="PeerJ">
        <title>Extensive microbial diversity within the chicken gut microbiome revealed by metagenomics and culture.</title>
        <authorList>
            <person name="Gilroy R."/>
            <person name="Ravi A."/>
            <person name="Getino M."/>
            <person name="Pursley I."/>
            <person name="Horton D.L."/>
            <person name="Alikhan N.F."/>
            <person name="Baker D."/>
            <person name="Gharbi K."/>
            <person name="Hall N."/>
            <person name="Watson M."/>
            <person name="Adriaenssens E.M."/>
            <person name="Foster-Nyarko E."/>
            <person name="Jarju S."/>
            <person name="Secka A."/>
            <person name="Antonio M."/>
            <person name="Oren A."/>
            <person name="Chaudhuri R.R."/>
            <person name="La Ragione R."/>
            <person name="Hildebrand F."/>
            <person name="Pallen M.J."/>
        </authorList>
    </citation>
    <scope>NUCLEOTIDE SEQUENCE</scope>
    <source>
        <strain evidence="1">ChiGjej1B1-24693</strain>
    </source>
</reference>
<dbReference type="InterPro" id="IPR011044">
    <property type="entry name" value="Quino_amine_DH_bsu"/>
</dbReference>
<proteinExistence type="predicted"/>
<protein>
    <submittedName>
        <fullName evidence="1">Uncharacterized protein</fullName>
    </submittedName>
</protein>
<evidence type="ECO:0000313" key="2">
    <source>
        <dbReference type="Proteomes" id="UP000886842"/>
    </source>
</evidence>
<sequence length="389" mass="41669">MYGQVFLPSLEDGLVSFDLSARRARSVDWAQPFDGVLGGAGVHVMDLESDAWPGQSVVGAGRRGELWRWNPTTCRGEVLEAEIPTTPVKIRSLHTGPDGMIDIGLSYNAGTMVRFDPVGDRFVRHRPGTTSQTHSHLNLDGKIYFGTYSKAVLHEYDPAAPYDFGRNPRVVVSLGEQRQDRIFGLAAAGHRVAFGTLGRRGQASGRFGFFDPGTGHVEDHGEILPGHSINALWVHGWTLYGGTSVDTPGAPPVEPAALVFAWDLETDRLLWSETLSDDVATIANMVGSADGGLWLLTTQGTLVEYDPARRRTVRSIDVAPPGGHHGLSSLVLAPDGCVYGAAGSERVFAVDPSDGAVRDLGPGDHITLDRAGTPYVSRNAELGRIAALG</sequence>
<dbReference type="SUPFAM" id="SSF50969">
    <property type="entry name" value="YVTN repeat-like/Quinoprotein amine dehydrogenase"/>
    <property type="match status" value="1"/>
</dbReference>
<comment type="caution">
    <text evidence="1">The sequence shown here is derived from an EMBL/GenBank/DDBJ whole genome shotgun (WGS) entry which is preliminary data.</text>
</comment>
<evidence type="ECO:0000313" key="1">
    <source>
        <dbReference type="EMBL" id="HIT77149.1"/>
    </source>
</evidence>
<dbReference type="AlphaFoldDB" id="A0A9D1KN82"/>
<gene>
    <name evidence="1" type="ORF">IAA98_16350</name>
</gene>
<dbReference type="EMBL" id="DVLP01000467">
    <property type="protein sequence ID" value="HIT77149.1"/>
    <property type="molecule type" value="Genomic_DNA"/>
</dbReference>
<name>A0A9D1KN82_9ACTN</name>
<dbReference type="Proteomes" id="UP000886842">
    <property type="component" value="Unassembled WGS sequence"/>
</dbReference>